<organism evidence="3 4">
    <name type="scientific">Gordonia jinhuaensis</name>
    <dbReference type="NCBI Taxonomy" id="1517702"/>
    <lineage>
        <taxon>Bacteria</taxon>
        <taxon>Bacillati</taxon>
        <taxon>Actinomycetota</taxon>
        <taxon>Actinomycetes</taxon>
        <taxon>Mycobacteriales</taxon>
        <taxon>Gordoniaceae</taxon>
        <taxon>Gordonia</taxon>
    </lineage>
</organism>
<dbReference type="Pfam" id="PF02720">
    <property type="entry name" value="DUF222"/>
    <property type="match status" value="1"/>
</dbReference>
<dbReference type="GO" id="GO:0003676">
    <property type="term" value="F:nucleic acid binding"/>
    <property type="evidence" value="ECO:0007669"/>
    <property type="project" value="InterPro"/>
</dbReference>
<dbReference type="InterPro" id="IPR003615">
    <property type="entry name" value="HNH_nuc"/>
</dbReference>
<accession>A0A916TGN2</accession>
<dbReference type="InterPro" id="IPR002711">
    <property type="entry name" value="HNH"/>
</dbReference>
<dbReference type="RefSeq" id="WP_188587839.1">
    <property type="nucleotide sequence ID" value="NZ_BMGC01000033.1"/>
</dbReference>
<keyword evidence="3" id="KW-0378">Hydrolase</keyword>
<proteinExistence type="inferred from homology"/>
<dbReference type="InterPro" id="IPR003870">
    <property type="entry name" value="DUF222"/>
</dbReference>
<evidence type="ECO:0000259" key="2">
    <source>
        <dbReference type="SMART" id="SM00507"/>
    </source>
</evidence>
<dbReference type="GO" id="GO:0008270">
    <property type="term" value="F:zinc ion binding"/>
    <property type="evidence" value="ECO:0007669"/>
    <property type="project" value="InterPro"/>
</dbReference>
<dbReference type="CDD" id="cd00085">
    <property type="entry name" value="HNHc"/>
    <property type="match status" value="1"/>
</dbReference>
<keyword evidence="3" id="KW-0540">Nuclease</keyword>
<gene>
    <name evidence="3" type="ORF">GCM10011489_33100</name>
</gene>
<evidence type="ECO:0000313" key="3">
    <source>
        <dbReference type="EMBL" id="GGB42986.1"/>
    </source>
</evidence>
<dbReference type="SMART" id="SM00507">
    <property type="entry name" value="HNHc"/>
    <property type="match status" value="1"/>
</dbReference>
<dbReference type="Gene3D" id="1.10.30.50">
    <property type="match status" value="1"/>
</dbReference>
<dbReference type="EMBL" id="BMGC01000033">
    <property type="protein sequence ID" value="GGB42986.1"/>
    <property type="molecule type" value="Genomic_DNA"/>
</dbReference>
<dbReference type="Proteomes" id="UP000621454">
    <property type="component" value="Unassembled WGS sequence"/>
</dbReference>
<dbReference type="AlphaFoldDB" id="A0A916TGN2"/>
<evidence type="ECO:0000313" key="4">
    <source>
        <dbReference type="Proteomes" id="UP000621454"/>
    </source>
</evidence>
<sequence>MTPSSLAELMAETVATESVVSEPDSGAASSADEDAAVFADAEAWVSIRNLADARLVEIATVIDRRGMARRHGRRMTELMVVAGLVPSAASRIVRVSTRLPELSSATKDLAAGRMGAEMSDAIVKSMTLIERRSGGLDDRTRTECEARLLAQARSRATPAQVCDSARGIANTLAEDQEGGVDPATDRGSNELAIKRTDEGRLAITADIDATSGAVIATAIEALAKPRPEPDGSPDARAVGQRRVDALVQLASMTGTTIAKAQVSVIVPADAPQLPRIPWMGVVPPTTAAVLACDAKVEAIVVDGSEVPLAMGRAERTFPPALKRAIEVRDRGCVKCGAPAGWSHAHHIKYWSDGGNTDLDEGCLLCPPCHAAVHHDGWEIVMGRDRHPWLRPPSTVDPARRLLPSYYRRTMTVAA</sequence>
<dbReference type="GO" id="GO:0004519">
    <property type="term" value="F:endonuclease activity"/>
    <property type="evidence" value="ECO:0007669"/>
    <property type="project" value="UniProtKB-KW"/>
</dbReference>
<reference evidence="3" key="2">
    <citation type="submission" date="2020-09" db="EMBL/GenBank/DDBJ databases">
        <authorList>
            <person name="Sun Q."/>
            <person name="Zhou Y."/>
        </authorList>
    </citation>
    <scope>NUCLEOTIDE SEQUENCE</scope>
    <source>
        <strain evidence="3">CGMCC 1.12827</strain>
    </source>
</reference>
<feature type="domain" description="HNH nuclease" evidence="2">
    <location>
        <begin position="320"/>
        <end position="370"/>
    </location>
</feature>
<keyword evidence="3" id="KW-0255">Endonuclease</keyword>
<comment type="caution">
    <text evidence="3">The sequence shown here is derived from an EMBL/GenBank/DDBJ whole genome shotgun (WGS) entry which is preliminary data.</text>
</comment>
<evidence type="ECO:0000256" key="1">
    <source>
        <dbReference type="ARBA" id="ARBA00023450"/>
    </source>
</evidence>
<protein>
    <submittedName>
        <fullName evidence="3">HNH endonuclease</fullName>
    </submittedName>
</protein>
<name>A0A916TGN2_9ACTN</name>
<keyword evidence="4" id="KW-1185">Reference proteome</keyword>
<dbReference type="Pfam" id="PF01844">
    <property type="entry name" value="HNH"/>
    <property type="match status" value="1"/>
</dbReference>
<comment type="similarity">
    <text evidence="1">Belongs to the Rv1128c/1148c/1588c/1702c/1945/3466 family.</text>
</comment>
<reference evidence="3" key="1">
    <citation type="journal article" date="2014" name="Int. J. Syst. Evol. Microbiol.">
        <title>Complete genome sequence of Corynebacterium casei LMG S-19264T (=DSM 44701T), isolated from a smear-ripened cheese.</title>
        <authorList>
            <consortium name="US DOE Joint Genome Institute (JGI-PGF)"/>
            <person name="Walter F."/>
            <person name="Albersmeier A."/>
            <person name="Kalinowski J."/>
            <person name="Ruckert C."/>
        </authorList>
    </citation>
    <scope>NUCLEOTIDE SEQUENCE</scope>
    <source>
        <strain evidence="3">CGMCC 1.12827</strain>
    </source>
</reference>